<reference evidence="4" key="1">
    <citation type="submission" date="2016-01" db="EMBL/GenBank/DDBJ databases">
        <title>Reference transcriptome for the parasite Schistocephalus solidus: insights into the molecular evolution of parasitism.</title>
        <authorList>
            <person name="Hebert F.O."/>
            <person name="Grambauer S."/>
            <person name="Barber I."/>
            <person name="Landry C.R."/>
            <person name="Aubin-Horth N."/>
        </authorList>
    </citation>
    <scope>NUCLEOTIDE SEQUENCE</scope>
</reference>
<dbReference type="GO" id="GO:1990904">
    <property type="term" value="C:ribonucleoprotein complex"/>
    <property type="evidence" value="ECO:0007669"/>
    <property type="project" value="UniProtKB-KW"/>
</dbReference>
<keyword evidence="3" id="KW-0687">Ribonucleoprotein</keyword>
<dbReference type="InterPro" id="IPR036920">
    <property type="entry name" value="Ribosomal_uL16_sf"/>
</dbReference>
<dbReference type="CDD" id="cd01433">
    <property type="entry name" value="Ribosomal_L16_L10e"/>
    <property type="match status" value="1"/>
</dbReference>
<dbReference type="Pfam" id="PF00252">
    <property type="entry name" value="Ribosomal_L16"/>
    <property type="match status" value="1"/>
</dbReference>
<dbReference type="PIRSF" id="PIRSF005590">
    <property type="entry name" value="Ribosomal_L10"/>
    <property type="match status" value="1"/>
</dbReference>
<protein>
    <submittedName>
        <fullName evidence="4 7">60S ribosomal protein L10</fullName>
    </submittedName>
</protein>
<dbReference type="STRING" id="70667.A0A0V0J927"/>
<dbReference type="PANTHER" id="PTHR11726">
    <property type="entry name" value="60S RIBOSOMAL PROTEIN L10"/>
    <property type="match status" value="1"/>
</dbReference>
<dbReference type="NCBIfam" id="TIGR00279">
    <property type="entry name" value="uL16_euk_arch"/>
    <property type="match status" value="1"/>
</dbReference>
<dbReference type="AlphaFoldDB" id="A0A0V0J927"/>
<reference evidence="7" key="2">
    <citation type="submission" date="2016-06" db="UniProtKB">
        <authorList>
            <consortium name="WormBaseParasite"/>
        </authorList>
    </citation>
    <scope>IDENTIFICATION</scope>
</reference>
<keyword evidence="2 4" id="KW-0689">Ribosomal protein</keyword>
<dbReference type="InterPro" id="IPR018255">
    <property type="entry name" value="Ribosomal_uL16_CS_euk_arc"/>
</dbReference>
<evidence type="ECO:0000313" key="4">
    <source>
        <dbReference type="EMBL" id="JAP62229.1"/>
    </source>
</evidence>
<dbReference type="EMBL" id="GEEE01017648">
    <property type="protein sequence ID" value="JAP45577.1"/>
    <property type="molecule type" value="Transcribed_RNA"/>
</dbReference>
<dbReference type="OrthoDB" id="10258869at2759"/>
<dbReference type="NCBIfam" id="NF003239">
    <property type="entry name" value="PRK04199.1-4"/>
    <property type="match status" value="1"/>
</dbReference>
<dbReference type="EMBL" id="GEEE01008496">
    <property type="protein sequence ID" value="JAP54729.1"/>
    <property type="molecule type" value="Transcribed_RNA"/>
</dbReference>
<evidence type="ECO:0000256" key="2">
    <source>
        <dbReference type="ARBA" id="ARBA00022980"/>
    </source>
</evidence>
<dbReference type="InterPro" id="IPR016180">
    <property type="entry name" value="Ribosomal_uL16_dom"/>
</dbReference>
<dbReference type="FunFam" id="3.90.1170.10:FF:000002">
    <property type="entry name" value="60S ribosomal protein L10"/>
    <property type="match status" value="1"/>
</dbReference>
<dbReference type="Gene3D" id="3.90.1170.10">
    <property type="entry name" value="Ribosomal protein L10e/L16"/>
    <property type="match status" value="1"/>
</dbReference>
<dbReference type="Proteomes" id="UP000275846">
    <property type="component" value="Unassembled WGS sequence"/>
</dbReference>
<keyword evidence="6" id="KW-1185">Reference proteome</keyword>
<dbReference type="EMBL" id="UYSU01000197">
    <property type="protein sequence ID" value="VDL85403.1"/>
    <property type="molecule type" value="Genomic_DNA"/>
</dbReference>
<dbReference type="SUPFAM" id="SSF54686">
    <property type="entry name" value="Ribosomal protein L16p/L10e"/>
    <property type="match status" value="1"/>
</dbReference>
<name>A0A0V0J927_SCHSO</name>
<sequence length="220" mass="25407">MGRRPARCYRYCKNKPYPKSRFCRGVPDPKIRIYDLGKKKVSVDEFPLCVHMLSDEYEQLSSEALEAARICANKYLVKYCGKDAFHLRMRVHPFHVIRINKMLSCAGADRLQTGMRGAYGKPLGTVARVDIGQVIMSVRGKDVHKNQFIEALRRAKMKFPGRQKIAVSRNWGFTKWSREDFQAMRKTGRLQYDGVNAQYFPEHGPLSVWRKTQSALMGLE</sequence>
<dbReference type="InterPro" id="IPR001197">
    <property type="entry name" value="Ribosomal_uL16_euk_arch"/>
</dbReference>
<evidence type="ECO:0000313" key="5">
    <source>
        <dbReference type="EMBL" id="VDL85403.1"/>
    </source>
</evidence>
<proteinExistence type="inferred from homology"/>
<accession>A0A0V0J927</accession>
<evidence type="ECO:0000313" key="7">
    <source>
        <dbReference type="WBParaSite" id="SSLN_0000033001-mRNA-1"/>
    </source>
</evidence>
<evidence type="ECO:0000313" key="6">
    <source>
        <dbReference type="Proteomes" id="UP000275846"/>
    </source>
</evidence>
<dbReference type="PROSITE" id="PS01257">
    <property type="entry name" value="RIBOSOMAL_L10E"/>
    <property type="match status" value="1"/>
</dbReference>
<reference evidence="5 6" key="3">
    <citation type="submission" date="2018-11" db="EMBL/GenBank/DDBJ databases">
        <authorList>
            <consortium name="Pathogen Informatics"/>
        </authorList>
    </citation>
    <scope>NUCLEOTIDE SEQUENCE [LARGE SCALE GENOMIC DNA]</scope>
    <source>
        <strain evidence="5 6">NST_G2</strain>
    </source>
</reference>
<dbReference type="GO" id="GO:0006412">
    <property type="term" value="P:translation"/>
    <property type="evidence" value="ECO:0007669"/>
    <property type="project" value="InterPro"/>
</dbReference>
<gene>
    <name evidence="4" type="primary">RL10</name>
    <name evidence="5" type="ORF">SSLN_LOCUS313</name>
    <name evidence="4" type="ORF">TR162611</name>
</gene>
<dbReference type="GO" id="GO:0005840">
    <property type="term" value="C:ribosome"/>
    <property type="evidence" value="ECO:0007669"/>
    <property type="project" value="UniProtKB-KW"/>
</dbReference>
<dbReference type="GO" id="GO:0003735">
    <property type="term" value="F:structural constituent of ribosome"/>
    <property type="evidence" value="ECO:0007669"/>
    <property type="project" value="InterPro"/>
</dbReference>
<evidence type="ECO:0000256" key="1">
    <source>
        <dbReference type="ARBA" id="ARBA00008931"/>
    </source>
</evidence>
<evidence type="ECO:0000256" key="3">
    <source>
        <dbReference type="ARBA" id="ARBA00023274"/>
    </source>
</evidence>
<dbReference type="WBParaSite" id="SSLN_0000033001-mRNA-1">
    <property type="protein sequence ID" value="SSLN_0000033001-mRNA-1"/>
    <property type="gene ID" value="SSLN_0000033001"/>
</dbReference>
<comment type="similarity">
    <text evidence="1">Belongs to the universal ribosomal protein uL16 family.</text>
</comment>
<dbReference type="InterPro" id="IPR047873">
    <property type="entry name" value="Ribosomal_uL16"/>
</dbReference>
<organism evidence="4">
    <name type="scientific">Schistocephalus solidus</name>
    <name type="common">Tapeworm</name>
    <dbReference type="NCBI Taxonomy" id="70667"/>
    <lineage>
        <taxon>Eukaryota</taxon>
        <taxon>Metazoa</taxon>
        <taxon>Spiralia</taxon>
        <taxon>Lophotrochozoa</taxon>
        <taxon>Platyhelminthes</taxon>
        <taxon>Cestoda</taxon>
        <taxon>Eucestoda</taxon>
        <taxon>Diphyllobothriidea</taxon>
        <taxon>Diphyllobothriidae</taxon>
        <taxon>Schistocephalus</taxon>
    </lineage>
</organism>
<dbReference type="EMBL" id="GEEE01000996">
    <property type="protein sequence ID" value="JAP62229.1"/>
    <property type="molecule type" value="Transcribed_RNA"/>
</dbReference>